<dbReference type="Pfam" id="PF04542">
    <property type="entry name" value="Sigma70_r2"/>
    <property type="match status" value="1"/>
</dbReference>
<dbReference type="Pfam" id="PF08281">
    <property type="entry name" value="Sigma70_r4_2"/>
    <property type="match status" value="1"/>
</dbReference>
<dbReference type="Gene3D" id="1.10.10.10">
    <property type="entry name" value="Winged helix-like DNA-binding domain superfamily/Winged helix DNA-binding domain"/>
    <property type="match status" value="1"/>
</dbReference>
<comment type="similarity">
    <text evidence="1">Belongs to the sigma-70 factor family. ECF subfamily.</text>
</comment>
<feature type="region of interest" description="Disordered" evidence="6">
    <location>
        <begin position="468"/>
        <end position="493"/>
    </location>
</feature>
<dbReference type="EMBL" id="BMTD01000003">
    <property type="protein sequence ID" value="GGU86888.1"/>
    <property type="molecule type" value="Genomic_DNA"/>
</dbReference>
<proteinExistence type="inferred from homology"/>
<dbReference type="AlphaFoldDB" id="A0A918I808"/>
<dbReference type="PANTHER" id="PTHR30173:SF43">
    <property type="entry name" value="ECF RNA POLYMERASE SIGMA FACTOR SIGI-RELATED"/>
    <property type="match status" value="1"/>
</dbReference>
<dbReference type="InterPro" id="IPR007627">
    <property type="entry name" value="RNA_pol_sigma70_r2"/>
</dbReference>
<reference evidence="9" key="1">
    <citation type="journal article" date="2014" name="Int. J. Syst. Evol. Microbiol.">
        <title>Complete genome sequence of Corynebacterium casei LMG S-19264T (=DSM 44701T), isolated from a smear-ripened cheese.</title>
        <authorList>
            <consortium name="US DOE Joint Genome Institute (JGI-PGF)"/>
            <person name="Walter F."/>
            <person name="Albersmeier A."/>
            <person name="Kalinowski J."/>
            <person name="Ruckert C."/>
        </authorList>
    </citation>
    <scope>NUCLEOTIDE SEQUENCE</scope>
    <source>
        <strain evidence="9">JCM 4369</strain>
    </source>
</reference>
<dbReference type="InterPro" id="IPR032710">
    <property type="entry name" value="NTF2-like_dom_sf"/>
</dbReference>
<gene>
    <name evidence="9" type="ORF">GCM10010260_20120</name>
</gene>
<dbReference type="InterPro" id="IPR053977">
    <property type="entry name" value="Rv2466c-like"/>
</dbReference>
<evidence type="ECO:0000256" key="4">
    <source>
        <dbReference type="ARBA" id="ARBA00023082"/>
    </source>
</evidence>
<dbReference type="Gene3D" id="3.10.450.50">
    <property type="match status" value="1"/>
</dbReference>
<evidence type="ECO:0000313" key="10">
    <source>
        <dbReference type="Proteomes" id="UP000618795"/>
    </source>
</evidence>
<dbReference type="InterPro" id="IPR036388">
    <property type="entry name" value="WH-like_DNA-bd_sf"/>
</dbReference>
<dbReference type="GO" id="GO:0003677">
    <property type="term" value="F:DNA binding"/>
    <property type="evidence" value="ECO:0007669"/>
    <property type="project" value="InterPro"/>
</dbReference>
<protein>
    <submittedName>
        <fullName evidence="9">Uncharacterized protein</fullName>
    </submittedName>
</protein>
<evidence type="ECO:0000313" key="9">
    <source>
        <dbReference type="EMBL" id="GGU86888.1"/>
    </source>
</evidence>
<name>A0A918I808_9ACTN</name>
<evidence type="ECO:0000256" key="2">
    <source>
        <dbReference type="ARBA" id="ARBA00011344"/>
    </source>
</evidence>
<feature type="compositionally biased region" description="Low complexity" evidence="6">
    <location>
        <begin position="268"/>
        <end position="283"/>
    </location>
</feature>
<dbReference type="SUPFAM" id="SSF54427">
    <property type="entry name" value="NTF2-like"/>
    <property type="match status" value="1"/>
</dbReference>
<comment type="caution">
    <text evidence="9">The sequence shown here is derived from an EMBL/GenBank/DDBJ whole genome shotgun (WGS) entry which is preliminary data.</text>
</comment>
<feature type="domain" description="RNA polymerase sigma-70 region 2" evidence="7">
    <location>
        <begin position="18"/>
        <end position="79"/>
    </location>
</feature>
<dbReference type="Gene3D" id="1.10.1740.10">
    <property type="match status" value="1"/>
</dbReference>
<evidence type="ECO:0000256" key="6">
    <source>
        <dbReference type="SAM" id="MobiDB-lite"/>
    </source>
</evidence>
<dbReference type="SUPFAM" id="SSF88659">
    <property type="entry name" value="Sigma3 and sigma4 domains of RNA polymerase sigma factors"/>
    <property type="match status" value="1"/>
</dbReference>
<dbReference type="InterPro" id="IPR013324">
    <property type="entry name" value="RNA_pol_sigma_r3/r4-like"/>
</dbReference>
<keyword evidence="5" id="KW-0804">Transcription</keyword>
<evidence type="ECO:0000259" key="8">
    <source>
        <dbReference type="Pfam" id="PF08281"/>
    </source>
</evidence>
<dbReference type="SUPFAM" id="SSF88946">
    <property type="entry name" value="Sigma2 domain of RNA polymerase sigma factors"/>
    <property type="match status" value="1"/>
</dbReference>
<dbReference type="InterPro" id="IPR014284">
    <property type="entry name" value="RNA_pol_sigma-70_dom"/>
</dbReference>
<dbReference type="GO" id="GO:0006352">
    <property type="term" value="P:DNA-templated transcription initiation"/>
    <property type="evidence" value="ECO:0007669"/>
    <property type="project" value="InterPro"/>
</dbReference>
<dbReference type="PANTHER" id="PTHR30173">
    <property type="entry name" value="SIGMA 19 FACTOR"/>
    <property type="match status" value="1"/>
</dbReference>
<evidence type="ECO:0000256" key="5">
    <source>
        <dbReference type="ARBA" id="ARBA00023163"/>
    </source>
</evidence>
<dbReference type="InterPro" id="IPR036249">
    <property type="entry name" value="Thioredoxin-like_sf"/>
</dbReference>
<feature type="domain" description="RNA polymerase sigma factor 70 region 4 type 2" evidence="8">
    <location>
        <begin position="118"/>
        <end position="168"/>
    </location>
</feature>
<dbReference type="Pfam" id="PF22234">
    <property type="entry name" value="Rv2466c-like"/>
    <property type="match status" value="1"/>
</dbReference>
<dbReference type="InterPro" id="IPR013325">
    <property type="entry name" value="RNA_pol_sigma_r2"/>
</dbReference>
<keyword evidence="3" id="KW-0805">Transcription regulation</keyword>
<evidence type="ECO:0000256" key="3">
    <source>
        <dbReference type="ARBA" id="ARBA00023015"/>
    </source>
</evidence>
<dbReference type="InterPro" id="IPR052704">
    <property type="entry name" value="ECF_Sigma-70_Domain"/>
</dbReference>
<feature type="region of interest" description="Disordered" evidence="6">
    <location>
        <begin position="263"/>
        <end position="322"/>
    </location>
</feature>
<dbReference type="Gene3D" id="3.40.30.10">
    <property type="entry name" value="Glutaredoxin"/>
    <property type="match status" value="1"/>
</dbReference>
<dbReference type="NCBIfam" id="TIGR02937">
    <property type="entry name" value="sigma70-ECF"/>
    <property type="match status" value="1"/>
</dbReference>
<evidence type="ECO:0000256" key="1">
    <source>
        <dbReference type="ARBA" id="ARBA00010641"/>
    </source>
</evidence>
<evidence type="ECO:0000259" key="7">
    <source>
        <dbReference type="Pfam" id="PF04542"/>
    </source>
</evidence>
<keyword evidence="10" id="KW-1185">Reference proteome</keyword>
<sequence>MDDFTGDTERRLAARFEADRAHLTAVAHRLLGSAAEADDALQEAWLRARQADLDAVRNLTGWLTTVVTRVCLNLLRARRNRREDFLDAYDHDHDTPPVPAEAGDPAREALLADEVGVALLVVLDTLGPAERVAFVLHDMFAVPFEEIAPLIEKTPAATRQLASRARRRVQGRPPARAADAARRHRAVEAFLAATRGGDFTALVALLDPDVVLHADALVVPTPQPITVRGAEPVAQGARRPWPAPGSPESPCWTGSSAWSWRRTGGRGWSWPSPSARPAGSPGSTSWRSPNTYAGRGSPSWTRSTRPGLRRPAAPKNWTSDQRRHWGGTLRQCGTTVICMTHRDTATEPAPTRIDFFFDPACPFAWITSRWLLEVERLRPLDLRFRVMSLYLHNTGNELPDWYRDLVDRSIGPVRVAVAAAERHGEEVLRDLYTAFGTRIHERGTEDFDQVITESLAELGLPAELSAAAHDPSHDAAVRRSHTAGTEPDSGGYVGTPTLHIDGTVWFGPVLRAIPRGADAARLFDSFRVLAGHPDLFEVKRTRTGALRFD</sequence>
<dbReference type="SUPFAM" id="SSF52833">
    <property type="entry name" value="Thioredoxin-like"/>
    <property type="match status" value="1"/>
</dbReference>
<comment type="subunit">
    <text evidence="2">Interacts transiently with the RNA polymerase catalytic core formed by RpoA, RpoB, RpoC and RpoZ (2 alpha, 1 beta, 1 beta' and 1 omega subunit) to form the RNA polymerase holoenzyme that can initiate transcription.</text>
</comment>
<accession>A0A918I808</accession>
<dbReference type="CDD" id="cd02972">
    <property type="entry name" value="DsbA_family"/>
    <property type="match status" value="1"/>
</dbReference>
<dbReference type="InterPro" id="IPR013249">
    <property type="entry name" value="RNA_pol_sigma70_r4_t2"/>
</dbReference>
<dbReference type="Proteomes" id="UP000618795">
    <property type="component" value="Unassembled WGS sequence"/>
</dbReference>
<dbReference type="GO" id="GO:0016987">
    <property type="term" value="F:sigma factor activity"/>
    <property type="evidence" value="ECO:0007669"/>
    <property type="project" value="UniProtKB-KW"/>
</dbReference>
<feature type="region of interest" description="Disordered" evidence="6">
    <location>
        <begin position="236"/>
        <end position="255"/>
    </location>
</feature>
<keyword evidence="4" id="KW-0731">Sigma factor</keyword>
<reference evidence="9" key="2">
    <citation type="submission" date="2020-09" db="EMBL/GenBank/DDBJ databases">
        <authorList>
            <person name="Sun Q."/>
            <person name="Ohkuma M."/>
        </authorList>
    </citation>
    <scope>NUCLEOTIDE SEQUENCE</scope>
    <source>
        <strain evidence="9">JCM 4369</strain>
    </source>
</reference>
<organism evidence="9 10">
    <name type="scientific">Streptomyces filipinensis</name>
    <dbReference type="NCBI Taxonomy" id="66887"/>
    <lineage>
        <taxon>Bacteria</taxon>
        <taxon>Bacillati</taxon>
        <taxon>Actinomycetota</taxon>
        <taxon>Actinomycetes</taxon>
        <taxon>Kitasatosporales</taxon>
        <taxon>Streptomycetaceae</taxon>
        <taxon>Streptomyces</taxon>
    </lineage>
</organism>